<sequence length="49" mass="5559">MSQNLWRLLLWRSIARILTKPGPIPIQVGSTSCKSTTPHGNKGERMIQR</sequence>
<dbReference type="EnsemblPlants" id="Pp3c13_18170V3.2">
    <property type="protein sequence ID" value="PAC:32929901.CDS.1"/>
    <property type="gene ID" value="Pp3c13_18170"/>
</dbReference>
<feature type="region of interest" description="Disordered" evidence="1">
    <location>
        <begin position="29"/>
        <end position="49"/>
    </location>
</feature>
<evidence type="ECO:0000313" key="4">
    <source>
        <dbReference type="Proteomes" id="UP000006727"/>
    </source>
</evidence>
<evidence type="ECO:0000313" key="3">
    <source>
        <dbReference type="EnsemblPlants" id="PAC:32929900.CDS.1"/>
    </source>
</evidence>
<feature type="compositionally biased region" description="Polar residues" evidence="1">
    <location>
        <begin position="29"/>
        <end position="39"/>
    </location>
</feature>
<keyword evidence="4" id="KW-1185">Reference proteome</keyword>
<dbReference type="Proteomes" id="UP000006727">
    <property type="component" value="Chromosome 13"/>
</dbReference>
<reference evidence="2 4" key="1">
    <citation type="journal article" date="2008" name="Science">
        <title>The Physcomitrella genome reveals evolutionary insights into the conquest of land by plants.</title>
        <authorList>
            <person name="Rensing S."/>
            <person name="Lang D."/>
            <person name="Zimmer A."/>
            <person name="Terry A."/>
            <person name="Salamov A."/>
            <person name="Shapiro H."/>
            <person name="Nishiyama T."/>
            <person name="Perroud P.-F."/>
            <person name="Lindquist E."/>
            <person name="Kamisugi Y."/>
            <person name="Tanahashi T."/>
            <person name="Sakakibara K."/>
            <person name="Fujita T."/>
            <person name="Oishi K."/>
            <person name="Shin-I T."/>
            <person name="Kuroki Y."/>
            <person name="Toyoda A."/>
            <person name="Suzuki Y."/>
            <person name="Hashimoto A."/>
            <person name="Yamaguchi K."/>
            <person name="Sugano A."/>
            <person name="Kohara Y."/>
            <person name="Fujiyama A."/>
            <person name="Anterola A."/>
            <person name="Aoki S."/>
            <person name="Ashton N."/>
            <person name="Barbazuk W.B."/>
            <person name="Barker E."/>
            <person name="Bennetzen J."/>
            <person name="Bezanilla M."/>
            <person name="Blankenship R."/>
            <person name="Cho S.H."/>
            <person name="Dutcher S."/>
            <person name="Estelle M."/>
            <person name="Fawcett J.A."/>
            <person name="Gundlach H."/>
            <person name="Hanada K."/>
            <person name="Heyl A."/>
            <person name="Hicks K.A."/>
            <person name="Hugh J."/>
            <person name="Lohr M."/>
            <person name="Mayer K."/>
            <person name="Melkozernov A."/>
            <person name="Murata T."/>
            <person name="Nelson D."/>
            <person name="Pils B."/>
            <person name="Prigge M."/>
            <person name="Reiss B."/>
            <person name="Renner T."/>
            <person name="Rombauts S."/>
            <person name="Rushton P."/>
            <person name="Sanderfoot A."/>
            <person name="Schween G."/>
            <person name="Shiu S.-H."/>
            <person name="Stueber K."/>
            <person name="Theodoulou F.L."/>
            <person name="Tu H."/>
            <person name="Van de Peer Y."/>
            <person name="Verrier P.J."/>
            <person name="Waters E."/>
            <person name="Wood A."/>
            <person name="Yang L."/>
            <person name="Cove D."/>
            <person name="Cuming A."/>
            <person name="Hasebe M."/>
            <person name="Lucas S."/>
            <person name="Mishler D.B."/>
            <person name="Reski R."/>
            <person name="Grigoriev I."/>
            <person name="Quatrano R.S."/>
            <person name="Boore J.L."/>
        </authorList>
    </citation>
    <scope>NUCLEOTIDE SEQUENCE [LARGE SCALE GENOMIC DNA]</scope>
    <source>
        <strain evidence="3 4">cv. Gransden 2004</strain>
    </source>
</reference>
<dbReference type="InParanoid" id="A0A2K1JME0"/>
<reference evidence="3" key="3">
    <citation type="submission" date="2020-12" db="UniProtKB">
        <authorList>
            <consortium name="EnsemblPlants"/>
        </authorList>
    </citation>
    <scope>IDENTIFICATION</scope>
</reference>
<evidence type="ECO:0000313" key="2">
    <source>
        <dbReference type="EMBL" id="PNR42704.1"/>
    </source>
</evidence>
<dbReference type="EMBL" id="ABEU02000013">
    <property type="protein sequence ID" value="PNR42704.1"/>
    <property type="molecule type" value="Genomic_DNA"/>
</dbReference>
<dbReference type="PROSITE" id="PS51257">
    <property type="entry name" value="PROKAR_LIPOPROTEIN"/>
    <property type="match status" value="1"/>
</dbReference>
<name>A0A2K1JME0_PHYPA</name>
<dbReference type="Gramene" id="Pp3c13_18170V3.1">
    <property type="protein sequence ID" value="PAC:32929900.CDS.1"/>
    <property type="gene ID" value="Pp3c13_18170"/>
</dbReference>
<evidence type="ECO:0000256" key="1">
    <source>
        <dbReference type="SAM" id="MobiDB-lite"/>
    </source>
</evidence>
<reference evidence="2 4" key="2">
    <citation type="journal article" date="2018" name="Plant J.">
        <title>The Physcomitrella patens chromosome-scale assembly reveals moss genome structure and evolution.</title>
        <authorList>
            <person name="Lang D."/>
            <person name="Ullrich K.K."/>
            <person name="Murat F."/>
            <person name="Fuchs J."/>
            <person name="Jenkins J."/>
            <person name="Haas F.B."/>
            <person name="Piednoel M."/>
            <person name="Gundlach H."/>
            <person name="Van Bel M."/>
            <person name="Meyberg R."/>
            <person name="Vives C."/>
            <person name="Morata J."/>
            <person name="Symeonidi A."/>
            <person name="Hiss M."/>
            <person name="Muchero W."/>
            <person name="Kamisugi Y."/>
            <person name="Saleh O."/>
            <person name="Blanc G."/>
            <person name="Decker E.L."/>
            <person name="van Gessel N."/>
            <person name="Grimwood J."/>
            <person name="Hayes R.D."/>
            <person name="Graham S.W."/>
            <person name="Gunter L.E."/>
            <person name="McDaniel S.F."/>
            <person name="Hoernstein S.N.W."/>
            <person name="Larsson A."/>
            <person name="Li F.W."/>
            <person name="Perroud P.F."/>
            <person name="Phillips J."/>
            <person name="Ranjan P."/>
            <person name="Rokshar D.S."/>
            <person name="Rothfels C.J."/>
            <person name="Schneider L."/>
            <person name="Shu S."/>
            <person name="Stevenson D.W."/>
            <person name="Thummler F."/>
            <person name="Tillich M."/>
            <person name="Villarreal Aguilar J.C."/>
            <person name="Widiez T."/>
            <person name="Wong G.K."/>
            <person name="Wymore A."/>
            <person name="Zhang Y."/>
            <person name="Zimmer A.D."/>
            <person name="Quatrano R.S."/>
            <person name="Mayer K.F.X."/>
            <person name="Goodstein D."/>
            <person name="Casacuberta J.M."/>
            <person name="Vandepoele K."/>
            <person name="Reski R."/>
            <person name="Cuming A.C."/>
            <person name="Tuskan G.A."/>
            <person name="Maumus F."/>
            <person name="Salse J."/>
            <person name="Schmutz J."/>
            <person name="Rensing S.A."/>
        </authorList>
    </citation>
    <scope>NUCLEOTIDE SEQUENCE [LARGE SCALE GENOMIC DNA]</scope>
    <source>
        <strain evidence="3 4">cv. Gransden 2004</strain>
    </source>
</reference>
<gene>
    <name evidence="2" type="ORF">PHYPA_017534</name>
</gene>
<dbReference type="PaxDb" id="3218-PP1S142_21V6.1"/>
<dbReference type="AlphaFoldDB" id="A0A2K1JME0"/>
<dbReference type="EnsemblPlants" id="Pp3c13_18170V3.1">
    <property type="protein sequence ID" value="PAC:32929900.CDS.1"/>
    <property type="gene ID" value="Pp3c13_18170"/>
</dbReference>
<dbReference type="Gramene" id="Pp3c13_18170V3.2">
    <property type="protein sequence ID" value="PAC:32929901.CDS.1"/>
    <property type="gene ID" value="Pp3c13_18170"/>
</dbReference>
<accession>A0A2K1JME0</accession>
<organism evidence="2">
    <name type="scientific">Physcomitrium patens</name>
    <name type="common">Spreading-leaved earth moss</name>
    <name type="synonym">Physcomitrella patens</name>
    <dbReference type="NCBI Taxonomy" id="3218"/>
    <lineage>
        <taxon>Eukaryota</taxon>
        <taxon>Viridiplantae</taxon>
        <taxon>Streptophyta</taxon>
        <taxon>Embryophyta</taxon>
        <taxon>Bryophyta</taxon>
        <taxon>Bryophytina</taxon>
        <taxon>Bryopsida</taxon>
        <taxon>Funariidae</taxon>
        <taxon>Funariales</taxon>
        <taxon>Funariaceae</taxon>
        <taxon>Physcomitrium</taxon>
    </lineage>
</organism>
<protein>
    <submittedName>
        <fullName evidence="2 3">Uncharacterized protein</fullName>
    </submittedName>
</protein>
<proteinExistence type="predicted"/>